<evidence type="ECO:0000313" key="3">
    <source>
        <dbReference type="Proteomes" id="UP001597112"/>
    </source>
</evidence>
<dbReference type="InterPro" id="IPR003111">
    <property type="entry name" value="Lon_prtase_N"/>
</dbReference>
<reference evidence="3" key="1">
    <citation type="journal article" date="2019" name="Int. J. Syst. Evol. Microbiol.">
        <title>The Global Catalogue of Microorganisms (GCM) 10K type strain sequencing project: providing services to taxonomists for standard genome sequencing and annotation.</title>
        <authorList>
            <consortium name="The Broad Institute Genomics Platform"/>
            <consortium name="The Broad Institute Genome Sequencing Center for Infectious Disease"/>
            <person name="Wu L."/>
            <person name="Ma J."/>
        </authorList>
    </citation>
    <scope>NUCLEOTIDE SEQUENCE [LARGE SCALE GENOMIC DNA]</scope>
    <source>
        <strain evidence="3">CCUG 58938</strain>
    </source>
</reference>
<dbReference type="Proteomes" id="UP001597112">
    <property type="component" value="Unassembled WGS sequence"/>
</dbReference>
<gene>
    <name evidence="2" type="ORF">ACFQ21_06735</name>
</gene>
<name>A0ABW3K0S5_9BACT</name>
<dbReference type="Gene3D" id="2.30.130.40">
    <property type="entry name" value="LON domain-like"/>
    <property type="match status" value="1"/>
</dbReference>
<sequence length="195" mass="23040">MDETVHIPMFPLAILPLPGELVPLHIFEPRYRQLLQDAETNDVTFGIYFSHEINQVKLGSLMRLDSIIKRYAGGESDIIVKCEDVFNMDKLALTYKSKMYPGADVRFHQVDLNRMPSLTLYELFLEYLKNRNINQYSTHFTVYQIACELSLDLNDRYKFLRLPHDKHDQFLLNRIRYQLHLLSSEARSKDVYHLN</sequence>
<feature type="domain" description="Lon N-terminal" evidence="1">
    <location>
        <begin position="6"/>
        <end position="184"/>
    </location>
</feature>
<evidence type="ECO:0000259" key="1">
    <source>
        <dbReference type="SMART" id="SM00464"/>
    </source>
</evidence>
<evidence type="ECO:0000313" key="2">
    <source>
        <dbReference type="EMBL" id="MFD0998996.1"/>
    </source>
</evidence>
<organism evidence="2 3">
    <name type="scientific">Ohtaekwangia kribbensis</name>
    <dbReference type="NCBI Taxonomy" id="688913"/>
    <lineage>
        <taxon>Bacteria</taxon>
        <taxon>Pseudomonadati</taxon>
        <taxon>Bacteroidota</taxon>
        <taxon>Cytophagia</taxon>
        <taxon>Cytophagales</taxon>
        <taxon>Fulvivirgaceae</taxon>
        <taxon>Ohtaekwangia</taxon>
    </lineage>
</organism>
<keyword evidence="3" id="KW-1185">Reference proteome</keyword>
<dbReference type="SUPFAM" id="SSF88697">
    <property type="entry name" value="PUA domain-like"/>
    <property type="match status" value="1"/>
</dbReference>
<dbReference type="InterPro" id="IPR046336">
    <property type="entry name" value="Lon_prtase_N_sf"/>
</dbReference>
<dbReference type="SMART" id="SM00464">
    <property type="entry name" value="LON"/>
    <property type="match status" value="1"/>
</dbReference>
<accession>A0ABW3K0S5</accession>
<comment type="caution">
    <text evidence="2">The sequence shown here is derived from an EMBL/GenBank/DDBJ whole genome shotgun (WGS) entry which is preliminary data.</text>
</comment>
<dbReference type="InterPro" id="IPR015947">
    <property type="entry name" value="PUA-like_sf"/>
</dbReference>
<dbReference type="EMBL" id="JBHTKA010000001">
    <property type="protein sequence ID" value="MFD0998996.1"/>
    <property type="molecule type" value="Genomic_DNA"/>
</dbReference>
<protein>
    <submittedName>
        <fullName evidence="2">LON peptidase substrate-binding domain-containing protein</fullName>
    </submittedName>
</protein>
<dbReference type="Pfam" id="PF02190">
    <property type="entry name" value="LON_substr_bdg"/>
    <property type="match status" value="1"/>
</dbReference>
<dbReference type="RefSeq" id="WP_377576642.1">
    <property type="nucleotide sequence ID" value="NZ_JBHTKA010000001.1"/>
</dbReference>
<proteinExistence type="predicted"/>